<accession>A0A6G1HBW1</accession>
<protein>
    <submittedName>
        <fullName evidence="2">Uncharacterized protein</fullName>
    </submittedName>
</protein>
<feature type="compositionally biased region" description="Acidic residues" evidence="1">
    <location>
        <begin position="105"/>
        <end position="130"/>
    </location>
</feature>
<name>A0A6G1HBW1_9PEZI</name>
<reference evidence="2" key="1">
    <citation type="journal article" date="2020" name="Stud. Mycol.">
        <title>101 Dothideomycetes genomes: a test case for predicting lifestyles and emergence of pathogens.</title>
        <authorList>
            <person name="Haridas S."/>
            <person name="Albert R."/>
            <person name="Binder M."/>
            <person name="Bloem J."/>
            <person name="Labutti K."/>
            <person name="Salamov A."/>
            <person name="Andreopoulos B."/>
            <person name="Baker S."/>
            <person name="Barry K."/>
            <person name="Bills G."/>
            <person name="Bluhm B."/>
            <person name="Cannon C."/>
            <person name="Castanera R."/>
            <person name="Culley D."/>
            <person name="Daum C."/>
            <person name="Ezra D."/>
            <person name="Gonzalez J."/>
            <person name="Henrissat B."/>
            <person name="Kuo A."/>
            <person name="Liang C."/>
            <person name="Lipzen A."/>
            <person name="Lutzoni F."/>
            <person name="Magnuson J."/>
            <person name="Mondo S."/>
            <person name="Nolan M."/>
            <person name="Ohm R."/>
            <person name="Pangilinan J."/>
            <person name="Park H.-J."/>
            <person name="Ramirez L."/>
            <person name="Alfaro M."/>
            <person name="Sun H."/>
            <person name="Tritt A."/>
            <person name="Yoshinaga Y."/>
            <person name="Zwiers L.-H."/>
            <person name="Turgeon B."/>
            <person name="Goodwin S."/>
            <person name="Spatafora J."/>
            <person name="Crous P."/>
            <person name="Grigoriev I."/>
        </authorList>
    </citation>
    <scope>NUCLEOTIDE SEQUENCE</scope>
    <source>
        <strain evidence="2">CBS 113979</strain>
    </source>
</reference>
<feature type="region of interest" description="Disordered" evidence="1">
    <location>
        <begin position="73"/>
        <end position="193"/>
    </location>
</feature>
<dbReference type="EMBL" id="ML977142">
    <property type="protein sequence ID" value="KAF1990532.1"/>
    <property type="molecule type" value="Genomic_DNA"/>
</dbReference>
<dbReference type="AlphaFoldDB" id="A0A6G1HBW1"/>
<keyword evidence="3" id="KW-1185">Reference proteome</keyword>
<sequence>MAASLRQTYQLAHTAQCKLHIAADRRDRNLRFLVGHAMHLDSLLLRIVEIEESDTIAAPVHASNVKFKGAGGAPHCGEGNHQMPAGNKTTNAGLRRSPPPRMQAMDDEDDEDYDEDEDEGDGESDEDQDELSLVRFPSGAAAPPRPSPPPSKISIPVASTHVSNPPPLDPSDNSSSDEEEDDDPPTPPPPEEAVLKQTLQGKGDAEMASLFNKVQKCPCHGKTDMHEAQNFWELPDEGHGRRGVVELKATA</sequence>
<evidence type="ECO:0000256" key="1">
    <source>
        <dbReference type="SAM" id="MobiDB-lite"/>
    </source>
</evidence>
<proteinExistence type="predicted"/>
<evidence type="ECO:0000313" key="3">
    <source>
        <dbReference type="Proteomes" id="UP000800041"/>
    </source>
</evidence>
<organism evidence="2 3">
    <name type="scientific">Aulographum hederae CBS 113979</name>
    <dbReference type="NCBI Taxonomy" id="1176131"/>
    <lineage>
        <taxon>Eukaryota</taxon>
        <taxon>Fungi</taxon>
        <taxon>Dikarya</taxon>
        <taxon>Ascomycota</taxon>
        <taxon>Pezizomycotina</taxon>
        <taxon>Dothideomycetes</taxon>
        <taxon>Pleosporomycetidae</taxon>
        <taxon>Aulographales</taxon>
        <taxon>Aulographaceae</taxon>
    </lineage>
</organism>
<gene>
    <name evidence="2" type="ORF">K402DRAFT_390154</name>
</gene>
<evidence type="ECO:0000313" key="2">
    <source>
        <dbReference type="EMBL" id="KAF1990532.1"/>
    </source>
</evidence>
<dbReference type="Proteomes" id="UP000800041">
    <property type="component" value="Unassembled WGS sequence"/>
</dbReference>
<dbReference type="OrthoDB" id="3938221at2759"/>
<feature type="compositionally biased region" description="Acidic residues" evidence="1">
    <location>
        <begin position="175"/>
        <end position="184"/>
    </location>
</feature>